<evidence type="ECO:0000313" key="1">
    <source>
        <dbReference type="EMBL" id="KAF4463125.1"/>
    </source>
</evidence>
<comment type="caution">
    <text evidence="1">The sequence shown here is derived from an EMBL/GenBank/DDBJ whole genome shotgun (WGS) entry which is preliminary data.</text>
</comment>
<dbReference type="InterPro" id="IPR021986">
    <property type="entry name" value="Spherulin4"/>
</dbReference>
<dbReference type="EMBL" id="JAADYS010001420">
    <property type="protein sequence ID" value="KAF4463125.1"/>
    <property type="molecule type" value="Genomic_DNA"/>
</dbReference>
<dbReference type="Proteomes" id="UP000554235">
    <property type="component" value="Unassembled WGS sequence"/>
</dbReference>
<gene>
    <name evidence="1" type="ORF">FALBO_10048</name>
</gene>
<keyword evidence="2" id="KW-1185">Reference proteome</keyword>
<dbReference type="Pfam" id="PF12138">
    <property type="entry name" value="Spherulin4"/>
    <property type="match status" value="1"/>
</dbReference>
<dbReference type="OrthoDB" id="5342184at2759"/>
<dbReference type="AlphaFoldDB" id="A0A8H4P8F9"/>
<sequence length="277" mass="29696">MHFSTTATLLVGQAISAAATGILLPLYKYPSKDWNDGAANWKPAFDAISSNTDNQWLVVVNPGNGPGATGKPGNDDVNYIAGTAKLNGYSNVKTVGYVRTDYSKSPLEELKANITTWSEWATYTDANIAVHGLFFDESSANFDYLNEAITFARQAFSSSITTICNFGGKAAEEYYDICDVVVAFESCLNCPDGPPYQGQTTLSNNIPSGHEAQASVILNRFTGTSADGKEANQGLINDFVKTMKQFGLGWFYFTSADYNTIDTEPATIGANAAALSA</sequence>
<organism evidence="1 2">
    <name type="scientific">Fusarium albosuccineum</name>
    <dbReference type="NCBI Taxonomy" id="1237068"/>
    <lineage>
        <taxon>Eukaryota</taxon>
        <taxon>Fungi</taxon>
        <taxon>Dikarya</taxon>
        <taxon>Ascomycota</taxon>
        <taxon>Pezizomycotina</taxon>
        <taxon>Sordariomycetes</taxon>
        <taxon>Hypocreomycetidae</taxon>
        <taxon>Hypocreales</taxon>
        <taxon>Nectriaceae</taxon>
        <taxon>Fusarium</taxon>
        <taxon>Fusarium decemcellulare species complex</taxon>
    </lineage>
</organism>
<protein>
    <submittedName>
        <fullName evidence="1">Cell surface spherulin 4</fullName>
    </submittedName>
</protein>
<dbReference type="PANTHER" id="PTHR35040">
    <property type="match status" value="1"/>
</dbReference>
<name>A0A8H4P8F9_9HYPO</name>
<proteinExistence type="predicted"/>
<reference evidence="1 2" key="1">
    <citation type="submission" date="2020-01" db="EMBL/GenBank/DDBJ databases">
        <title>Identification and distribution of gene clusters putatively required for synthesis of sphingolipid metabolism inhibitors in phylogenetically diverse species of the filamentous fungus Fusarium.</title>
        <authorList>
            <person name="Kim H.-S."/>
            <person name="Busman M."/>
            <person name="Brown D.W."/>
            <person name="Divon H."/>
            <person name="Uhlig S."/>
            <person name="Proctor R.H."/>
        </authorList>
    </citation>
    <scope>NUCLEOTIDE SEQUENCE [LARGE SCALE GENOMIC DNA]</scope>
    <source>
        <strain evidence="1 2">NRRL 20459</strain>
    </source>
</reference>
<evidence type="ECO:0000313" key="2">
    <source>
        <dbReference type="Proteomes" id="UP000554235"/>
    </source>
</evidence>
<dbReference type="PANTHER" id="PTHR35040:SF9">
    <property type="entry name" value="4-LIKE CELL SURFACE PROTEIN, PUTATIVE (AFU_ORTHOLOGUE AFUA_4G14080)-RELATED"/>
    <property type="match status" value="1"/>
</dbReference>
<accession>A0A8H4P8F9</accession>